<evidence type="ECO:0000256" key="4">
    <source>
        <dbReference type="ARBA" id="ARBA00023136"/>
    </source>
</evidence>
<feature type="transmembrane region" description="Helical" evidence="6">
    <location>
        <begin position="92"/>
        <end position="112"/>
    </location>
</feature>
<dbReference type="GO" id="GO:0015112">
    <property type="term" value="F:nitrate transmembrane transporter activity"/>
    <property type="evidence" value="ECO:0007669"/>
    <property type="project" value="InterPro"/>
</dbReference>
<dbReference type="GO" id="GO:0003676">
    <property type="term" value="F:nucleic acid binding"/>
    <property type="evidence" value="ECO:0007669"/>
    <property type="project" value="InterPro"/>
</dbReference>
<dbReference type="InterPro" id="IPR044772">
    <property type="entry name" value="NO3_transporter"/>
</dbReference>
<proteinExistence type="inferred from homology"/>
<feature type="transmembrane region" description="Helical" evidence="6">
    <location>
        <begin position="124"/>
        <end position="149"/>
    </location>
</feature>
<keyword evidence="4 6" id="KW-0472">Membrane</keyword>
<feature type="transmembrane region" description="Helical" evidence="6">
    <location>
        <begin position="69"/>
        <end position="86"/>
    </location>
</feature>
<organism evidence="7 8">
    <name type="scientific">Mikania micrantha</name>
    <name type="common">bitter vine</name>
    <dbReference type="NCBI Taxonomy" id="192012"/>
    <lineage>
        <taxon>Eukaryota</taxon>
        <taxon>Viridiplantae</taxon>
        <taxon>Streptophyta</taxon>
        <taxon>Embryophyta</taxon>
        <taxon>Tracheophyta</taxon>
        <taxon>Spermatophyta</taxon>
        <taxon>Magnoliopsida</taxon>
        <taxon>eudicotyledons</taxon>
        <taxon>Gunneridae</taxon>
        <taxon>Pentapetalae</taxon>
        <taxon>asterids</taxon>
        <taxon>campanulids</taxon>
        <taxon>Asterales</taxon>
        <taxon>Asteraceae</taxon>
        <taxon>Asteroideae</taxon>
        <taxon>Heliantheae alliance</taxon>
        <taxon>Eupatorieae</taxon>
        <taxon>Mikania</taxon>
    </lineage>
</organism>
<dbReference type="AlphaFoldDB" id="A0A5N6P4X5"/>
<dbReference type="InterPro" id="IPR036259">
    <property type="entry name" value="MFS_trans_sf"/>
</dbReference>
<dbReference type="OrthoDB" id="434240at2759"/>
<evidence type="ECO:0000256" key="6">
    <source>
        <dbReference type="SAM" id="Phobius"/>
    </source>
</evidence>
<comment type="similarity">
    <text evidence="5">Belongs to the major facilitator superfamily. Phosphate:H(+) symporter (TC 2.A.1.9) family.</text>
</comment>
<dbReference type="EMBL" id="SZYD01000007">
    <property type="protein sequence ID" value="KAD5803396.1"/>
    <property type="molecule type" value="Genomic_DNA"/>
</dbReference>
<keyword evidence="3 6" id="KW-1133">Transmembrane helix</keyword>
<dbReference type="GO" id="GO:0016020">
    <property type="term" value="C:membrane"/>
    <property type="evidence" value="ECO:0007669"/>
    <property type="project" value="UniProtKB-SubCell"/>
</dbReference>
<gene>
    <name evidence="7" type="ORF">E3N88_14756</name>
</gene>
<dbReference type="Gene3D" id="3.30.420.10">
    <property type="entry name" value="Ribonuclease H-like superfamily/Ribonuclease H"/>
    <property type="match status" value="1"/>
</dbReference>
<dbReference type="PANTHER" id="PTHR23515">
    <property type="entry name" value="HIGH-AFFINITY NITRATE TRANSPORTER 2.3"/>
    <property type="match status" value="1"/>
</dbReference>
<dbReference type="SUPFAM" id="SSF103473">
    <property type="entry name" value="MFS general substrate transporter"/>
    <property type="match status" value="1"/>
</dbReference>
<sequence>MIGTVRSMLKAKNVPQEFWGEAVKHTLYILNRAPTKTVHLKTPYEALKGKKPNLEHLRIFGCVGNIKKLATCMLAAPVVFSFSFVADAGGYVAVWFMIGFSLATFVSCQYWTSVMLNGKIIGMVNGVSAGWGDAGGGLTQLLMPVLFHFMSQVLKTTPFTAWRIAFFVPGWFHLIVGVVVLIYGQDLPDGNFAQLRKDGQASKDKFSKVFITLLISLTSVI</sequence>
<reference evidence="7 8" key="1">
    <citation type="submission" date="2019-05" db="EMBL/GenBank/DDBJ databases">
        <title>Mikania micrantha, genome provides insights into the molecular mechanism of rapid growth.</title>
        <authorList>
            <person name="Liu B."/>
        </authorList>
    </citation>
    <scope>NUCLEOTIDE SEQUENCE [LARGE SCALE GENOMIC DNA]</scope>
    <source>
        <strain evidence="7">NLD-2019</strain>
        <tissue evidence="7">Leaf</tissue>
    </source>
</reference>
<dbReference type="InterPro" id="IPR012337">
    <property type="entry name" value="RNaseH-like_sf"/>
</dbReference>
<comment type="caution">
    <text evidence="7">The sequence shown here is derived from an EMBL/GenBank/DDBJ whole genome shotgun (WGS) entry which is preliminary data.</text>
</comment>
<evidence type="ECO:0000256" key="1">
    <source>
        <dbReference type="ARBA" id="ARBA00004141"/>
    </source>
</evidence>
<name>A0A5N6P4X5_9ASTR</name>
<dbReference type="SUPFAM" id="SSF53098">
    <property type="entry name" value="Ribonuclease H-like"/>
    <property type="match status" value="1"/>
</dbReference>
<evidence type="ECO:0000313" key="8">
    <source>
        <dbReference type="Proteomes" id="UP000326396"/>
    </source>
</evidence>
<dbReference type="Proteomes" id="UP000326396">
    <property type="component" value="Linkage Group LG15"/>
</dbReference>
<evidence type="ECO:0000256" key="5">
    <source>
        <dbReference type="ARBA" id="ARBA00044504"/>
    </source>
</evidence>
<comment type="subcellular location">
    <subcellularLocation>
        <location evidence="1">Membrane</location>
        <topology evidence="1">Multi-pass membrane protein</topology>
    </subcellularLocation>
</comment>
<evidence type="ECO:0000256" key="3">
    <source>
        <dbReference type="ARBA" id="ARBA00022989"/>
    </source>
</evidence>
<accession>A0A5N6P4X5</accession>
<protein>
    <submittedName>
        <fullName evidence="7">Uncharacterized protein</fullName>
    </submittedName>
</protein>
<feature type="transmembrane region" description="Helical" evidence="6">
    <location>
        <begin position="161"/>
        <end position="183"/>
    </location>
</feature>
<keyword evidence="2 6" id="KW-0812">Transmembrane</keyword>
<evidence type="ECO:0000313" key="7">
    <source>
        <dbReference type="EMBL" id="KAD5803396.1"/>
    </source>
</evidence>
<keyword evidence="8" id="KW-1185">Reference proteome</keyword>
<evidence type="ECO:0000256" key="2">
    <source>
        <dbReference type="ARBA" id="ARBA00022692"/>
    </source>
</evidence>
<dbReference type="InterPro" id="IPR036397">
    <property type="entry name" value="RNaseH_sf"/>
</dbReference>